<gene>
    <name evidence="7" type="ORF">L0M99_03615</name>
</gene>
<dbReference type="GO" id="GO:0005524">
    <property type="term" value="F:ATP binding"/>
    <property type="evidence" value="ECO:0007669"/>
    <property type="project" value="UniProtKB-KW"/>
</dbReference>
<dbReference type="Proteomes" id="UP001200537">
    <property type="component" value="Unassembled WGS sequence"/>
</dbReference>
<evidence type="ECO:0000256" key="4">
    <source>
        <dbReference type="ARBA" id="ARBA00022840"/>
    </source>
</evidence>
<comment type="similarity">
    <text evidence="1">Belongs to the ABC transporter superfamily.</text>
</comment>
<reference evidence="7" key="1">
    <citation type="submission" date="2022-01" db="EMBL/GenBank/DDBJ databases">
        <title>Collection of gut derived symbiotic bacterial strains cultured from healthy donors.</title>
        <authorList>
            <person name="Lin H."/>
            <person name="Kohout C."/>
            <person name="Waligurski E."/>
            <person name="Pamer E.G."/>
        </authorList>
    </citation>
    <scope>NUCLEOTIDE SEQUENCE</scope>
    <source>
        <strain evidence="7">DFI.7.46</strain>
    </source>
</reference>
<name>A0AAJ1EXW6_9ACTO</name>
<organism evidence="7 8">
    <name type="scientific">Varibaculum cambriense</name>
    <dbReference type="NCBI Taxonomy" id="184870"/>
    <lineage>
        <taxon>Bacteria</taxon>
        <taxon>Bacillati</taxon>
        <taxon>Actinomycetota</taxon>
        <taxon>Actinomycetes</taxon>
        <taxon>Actinomycetales</taxon>
        <taxon>Actinomycetaceae</taxon>
        <taxon>Varibaculum</taxon>
    </lineage>
</organism>
<dbReference type="SUPFAM" id="SSF52540">
    <property type="entry name" value="P-loop containing nucleoside triphosphate hydrolases"/>
    <property type="match status" value="1"/>
</dbReference>
<dbReference type="InterPro" id="IPR003439">
    <property type="entry name" value="ABC_transporter-like_ATP-bd"/>
</dbReference>
<feature type="domain" description="ABC transporter" evidence="6">
    <location>
        <begin position="26"/>
        <end position="258"/>
    </location>
</feature>
<feature type="region of interest" description="Disordered" evidence="5">
    <location>
        <begin position="1"/>
        <end position="22"/>
    </location>
</feature>
<dbReference type="EMBL" id="JAKNHJ010000005">
    <property type="protein sequence ID" value="MCG4617586.1"/>
    <property type="molecule type" value="Genomic_DNA"/>
</dbReference>
<dbReference type="GO" id="GO:0016887">
    <property type="term" value="F:ATP hydrolysis activity"/>
    <property type="evidence" value="ECO:0007669"/>
    <property type="project" value="InterPro"/>
</dbReference>
<dbReference type="InterPro" id="IPR003593">
    <property type="entry name" value="AAA+_ATPase"/>
</dbReference>
<dbReference type="PROSITE" id="PS50893">
    <property type="entry name" value="ABC_TRANSPORTER_2"/>
    <property type="match status" value="1"/>
</dbReference>
<keyword evidence="2" id="KW-0813">Transport</keyword>
<evidence type="ECO:0000256" key="1">
    <source>
        <dbReference type="ARBA" id="ARBA00005417"/>
    </source>
</evidence>
<sequence>MTSKNTSLAISSQQQSANSSTSIPPCVVENISAAYRDRLALSGVSFTVPSGEIMAILGPNGAGKSTLIKAMLELIPRVSGKSEFFGKNLSRVRKRIAYMPQSASIDWDFPARVKDVVLMGTYTHLGWLRRPGKKEHQAALAAMEQLDISDLANRQISELSGGQKQRTFVARALAADADLLVMDEPFAGVDMKSEKTILQVLRSLASSGKTVLLVHHDLATVREFCSSVLLLREGNLVASGPLDTTFTAKNISQAYGLEGALA</sequence>
<evidence type="ECO:0000313" key="7">
    <source>
        <dbReference type="EMBL" id="MCG4617586.1"/>
    </source>
</evidence>
<dbReference type="AlphaFoldDB" id="A0AAJ1EXW6"/>
<dbReference type="RefSeq" id="WP_024058306.1">
    <property type="nucleotide sequence ID" value="NZ_JAHAIN010000083.1"/>
</dbReference>
<dbReference type="PANTHER" id="PTHR42734:SF5">
    <property type="entry name" value="IRON TRANSPORT SYSTEM ATP-BINDING PROTEIN HI_0361-RELATED"/>
    <property type="match status" value="1"/>
</dbReference>
<keyword evidence="4 7" id="KW-0067">ATP-binding</keyword>
<dbReference type="FunFam" id="3.40.50.300:FF:000134">
    <property type="entry name" value="Iron-enterobactin ABC transporter ATP-binding protein"/>
    <property type="match status" value="1"/>
</dbReference>
<protein>
    <submittedName>
        <fullName evidence="7">Metal ABC transporter ATP-binding protein</fullName>
    </submittedName>
</protein>
<dbReference type="InterPro" id="IPR027417">
    <property type="entry name" value="P-loop_NTPase"/>
</dbReference>
<keyword evidence="3" id="KW-0547">Nucleotide-binding</keyword>
<proteinExistence type="inferred from homology"/>
<dbReference type="InterPro" id="IPR050153">
    <property type="entry name" value="Metal_Ion_Import_ABC"/>
</dbReference>
<dbReference type="Pfam" id="PF00005">
    <property type="entry name" value="ABC_tran"/>
    <property type="match status" value="1"/>
</dbReference>
<evidence type="ECO:0000256" key="5">
    <source>
        <dbReference type="SAM" id="MobiDB-lite"/>
    </source>
</evidence>
<dbReference type="CDD" id="cd03235">
    <property type="entry name" value="ABC_Metallic_Cations"/>
    <property type="match status" value="1"/>
</dbReference>
<evidence type="ECO:0000256" key="2">
    <source>
        <dbReference type="ARBA" id="ARBA00022448"/>
    </source>
</evidence>
<evidence type="ECO:0000259" key="6">
    <source>
        <dbReference type="PROSITE" id="PS50893"/>
    </source>
</evidence>
<comment type="caution">
    <text evidence="7">The sequence shown here is derived from an EMBL/GenBank/DDBJ whole genome shotgun (WGS) entry which is preliminary data.</text>
</comment>
<dbReference type="SMART" id="SM00382">
    <property type="entry name" value="AAA"/>
    <property type="match status" value="1"/>
</dbReference>
<evidence type="ECO:0000313" key="8">
    <source>
        <dbReference type="Proteomes" id="UP001200537"/>
    </source>
</evidence>
<dbReference type="PANTHER" id="PTHR42734">
    <property type="entry name" value="METAL TRANSPORT SYSTEM ATP-BINDING PROTEIN TM_0124-RELATED"/>
    <property type="match status" value="1"/>
</dbReference>
<dbReference type="Gene3D" id="3.40.50.300">
    <property type="entry name" value="P-loop containing nucleotide triphosphate hydrolases"/>
    <property type="match status" value="1"/>
</dbReference>
<evidence type="ECO:0000256" key="3">
    <source>
        <dbReference type="ARBA" id="ARBA00022741"/>
    </source>
</evidence>
<accession>A0AAJ1EXW6</accession>